<proteinExistence type="predicted"/>
<accession>A0A1Y4DD48</accession>
<gene>
    <name evidence="3" type="ORF">B5F75_04185</name>
</gene>
<evidence type="ECO:0000313" key="3">
    <source>
        <dbReference type="EMBL" id="OUO57053.1"/>
    </source>
</evidence>
<feature type="compositionally biased region" description="Polar residues" evidence="1">
    <location>
        <begin position="149"/>
        <end position="172"/>
    </location>
</feature>
<evidence type="ECO:0000256" key="2">
    <source>
        <dbReference type="SAM" id="Phobius"/>
    </source>
</evidence>
<feature type="region of interest" description="Disordered" evidence="1">
    <location>
        <begin position="140"/>
        <end position="220"/>
    </location>
</feature>
<protein>
    <submittedName>
        <fullName evidence="3">Uncharacterized protein</fullName>
    </submittedName>
</protein>
<feature type="region of interest" description="Disordered" evidence="1">
    <location>
        <begin position="389"/>
        <end position="426"/>
    </location>
</feature>
<keyword evidence="4" id="KW-1185">Reference proteome</keyword>
<evidence type="ECO:0000313" key="4">
    <source>
        <dbReference type="Proteomes" id="UP000196368"/>
    </source>
</evidence>
<keyword evidence="2" id="KW-0472">Membrane</keyword>
<keyword evidence="2" id="KW-0812">Transmembrane</keyword>
<feature type="compositionally biased region" description="Acidic residues" evidence="1">
    <location>
        <begin position="105"/>
        <end position="118"/>
    </location>
</feature>
<sequence length="547" mass="59061">MFKLKLKPGNVFQKINKMDRKQAYTWGAIIVVCFVALLTLASFMGDADESSFDGFNTRGYDLAQMPFLNDEAEEYLLASKYPDMQGNNSTMLYSAAEKEARQEEDAAAAEEAAAEEDVSASGMDSADYVPGGYGGSGGGYSGGGASSGPTQIGQLDNASVSHASGSGVNTSWGAPRGDFSPYKSQEKGTEAPFQQLKNQDARRALSQFAQTSRAAAGLRDSKGANAKRALMGGHVQGSEAFTENGVDLSKSGGLALDTNAPVSSADLSNLDDALSDAAQQGKEEKDELTQDMADRLLEQLWSGMINLGMQTMGNLLGKGIDALGGVMSGHSAGRRYNNQVAEDILSKDWSELSADQKDVYLKLTGKTEADMANVKGPLRDDYANYKKGLAGSDTSASEKFTRPSERPSTESETVEIGKTKSSSKGNVDANQAELLEKERIAALKKQDKKWEDQIRKEFTSDLKANRDGSLADTFYNKGWHEVYDAEFTAHTGRTKIDTSNFSTGTTGGKQDIKFKSPSDFTTRTQYETYVNELPVETDVKEVLLKRN</sequence>
<comment type="caution">
    <text evidence="3">The sequence shown here is derived from an EMBL/GenBank/DDBJ whole genome shotgun (WGS) entry which is preliminary data.</text>
</comment>
<feature type="region of interest" description="Disordered" evidence="1">
    <location>
        <begin position="96"/>
        <end position="127"/>
    </location>
</feature>
<feature type="compositionally biased region" description="Basic and acidic residues" evidence="1">
    <location>
        <begin position="399"/>
        <end position="409"/>
    </location>
</feature>
<dbReference type="AlphaFoldDB" id="A0A1Y4DD48"/>
<organism evidence="3 4">
    <name type="scientific">Candidatus Avelusimicrobium gallicola</name>
    <dbReference type="NCBI Taxonomy" id="2562704"/>
    <lineage>
        <taxon>Bacteria</taxon>
        <taxon>Pseudomonadati</taxon>
        <taxon>Elusimicrobiota</taxon>
        <taxon>Elusimicrobia</taxon>
        <taxon>Elusimicrobiales</taxon>
        <taxon>Elusimicrobiaceae</taxon>
        <taxon>Candidatus Avelusimicrobium</taxon>
    </lineage>
</organism>
<name>A0A1Y4DD48_9BACT</name>
<keyword evidence="2" id="KW-1133">Transmembrane helix</keyword>
<dbReference type="Proteomes" id="UP000196368">
    <property type="component" value="Unassembled WGS sequence"/>
</dbReference>
<reference evidence="4" key="1">
    <citation type="submission" date="2017-04" db="EMBL/GenBank/DDBJ databases">
        <title>Function of individual gut microbiota members based on whole genome sequencing of pure cultures obtained from chicken caecum.</title>
        <authorList>
            <person name="Medvecky M."/>
            <person name="Cejkova D."/>
            <person name="Polansky O."/>
            <person name="Karasova D."/>
            <person name="Kubasova T."/>
            <person name="Cizek A."/>
            <person name="Rychlik I."/>
        </authorList>
    </citation>
    <scope>NUCLEOTIDE SEQUENCE [LARGE SCALE GENOMIC DNA]</scope>
    <source>
        <strain evidence="4">An273</strain>
    </source>
</reference>
<feature type="transmembrane region" description="Helical" evidence="2">
    <location>
        <begin position="23"/>
        <end position="44"/>
    </location>
</feature>
<dbReference type="EMBL" id="NFJD01000002">
    <property type="protein sequence ID" value="OUO57053.1"/>
    <property type="molecule type" value="Genomic_DNA"/>
</dbReference>
<evidence type="ECO:0000256" key="1">
    <source>
        <dbReference type="SAM" id="MobiDB-lite"/>
    </source>
</evidence>